<dbReference type="GO" id="GO:0006955">
    <property type="term" value="P:immune response"/>
    <property type="evidence" value="ECO:0007669"/>
    <property type="project" value="TreeGrafter"/>
</dbReference>
<evidence type="ECO:0000313" key="3">
    <source>
        <dbReference type="Ensembl" id="ENSPNYP00000030853.1"/>
    </source>
</evidence>
<dbReference type="PANTHER" id="PTHR16675">
    <property type="entry name" value="MHC CLASS I-RELATED"/>
    <property type="match status" value="1"/>
</dbReference>
<evidence type="ECO:0000256" key="1">
    <source>
        <dbReference type="ARBA" id="ARBA00023180"/>
    </source>
</evidence>
<dbReference type="InterPro" id="IPR003597">
    <property type="entry name" value="Ig_C1-set"/>
</dbReference>
<dbReference type="PROSITE" id="PS50835">
    <property type="entry name" value="IG_LIKE"/>
    <property type="match status" value="1"/>
</dbReference>
<dbReference type="InterPro" id="IPR036179">
    <property type="entry name" value="Ig-like_dom_sf"/>
</dbReference>
<accession>A0A3B4HB17</accession>
<dbReference type="InterPro" id="IPR013783">
    <property type="entry name" value="Ig-like_fold"/>
</dbReference>
<dbReference type="Gene3D" id="2.60.40.10">
    <property type="entry name" value="Immunoglobulins"/>
    <property type="match status" value="1"/>
</dbReference>
<dbReference type="PANTHER" id="PTHR16675:SF193">
    <property type="entry name" value="LOC571647 PROTEIN-RELATED"/>
    <property type="match status" value="1"/>
</dbReference>
<dbReference type="STRING" id="303518.ENSPNYP00000030853"/>
<dbReference type="Ensembl" id="ENSPNYT00000031602.1">
    <property type="protein sequence ID" value="ENSPNYP00000030853.1"/>
    <property type="gene ID" value="ENSPNYG00000023256.1"/>
</dbReference>
<dbReference type="SMART" id="SM00407">
    <property type="entry name" value="IGc1"/>
    <property type="match status" value="1"/>
</dbReference>
<evidence type="ECO:0000259" key="2">
    <source>
        <dbReference type="PROSITE" id="PS50835"/>
    </source>
</evidence>
<dbReference type="InterPro" id="IPR050208">
    <property type="entry name" value="MHC_class-I_related"/>
</dbReference>
<dbReference type="SUPFAM" id="SSF48726">
    <property type="entry name" value="Immunoglobulin"/>
    <property type="match status" value="1"/>
</dbReference>
<organism evidence="3">
    <name type="scientific">Pundamilia nyererei</name>
    <dbReference type="NCBI Taxonomy" id="303518"/>
    <lineage>
        <taxon>Eukaryota</taxon>
        <taxon>Metazoa</taxon>
        <taxon>Chordata</taxon>
        <taxon>Craniata</taxon>
        <taxon>Vertebrata</taxon>
        <taxon>Euteleostomi</taxon>
        <taxon>Actinopterygii</taxon>
        <taxon>Neopterygii</taxon>
        <taxon>Teleostei</taxon>
        <taxon>Neoteleostei</taxon>
        <taxon>Acanthomorphata</taxon>
        <taxon>Ovalentaria</taxon>
        <taxon>Cichlomorphae</taxon>
        <taxon>Cichliformes</taxon>
        <taxon>Cichlidae</taxon>
        <taxon>African cichlids</taxon>
        <taxon>Pseudocrenilabrinae</taxon>
        <taxon>Haplochromini</taxon>
        <taxon>Pundamilia</taxon>
    </lineage>
</organism>
<keyword evidence="1" id="KW-0325">Glycoprotein</keyword>
<proteinExistence type="predicted"/>
<protein>
    <recommendedName>
        <fullName evidence="2">Ig-like domain-containing protein</fullName>
    </recommendedName>
</protein>
<dbReference type="AlphaFoldDB" id="A0A3B4HB17"/>
<dbReference type="GeneTree" id="ENSGT00940000177196"/>
<dbReference type="GO" id="GO:0005615">
    <property type="term" value="C:extracellular space"/>
    <property type="evidence" value="ECO:0007669"/>
    <property type="project" value="TreeGrafter"/>
</dbReference>
<name>A0A3B4HB17_9CICH</name>
<sequence>ISVLLISSATHALITFHFLHPAPPDLHVFAKNSRVQTNIVLTCLATGFYPKDVTVTIRRNKRVLTADDGLKSSGLLPNDDDTFQRREYVEVLKSDPATYSCEVWTAGGLSPKSRCSLQFSMVLLKHANIVWVDAPTATYLSALMELFQMCQLPHPGGVAGLTTVILRAAITVTLFSTHSTLLFFTSPVKEEENAARLTS</sequence>
<reference evidence="3" key="1">
    <citation type="submission" date="2023-09" db="UniProtKB">
        <authorList>
            <consortium name="Ensembl"/>
        </authorList>
    </citation>
    <scope>IDENTIFICATION</scope>
</reference>
<feature type="domain" description="Ig-like" evidence="2">
    <location>
        <begin position="24"/>
        <end position="103"/>
    </location>
</feature>
<dbReference type="GO" id="GO:0009897">
    <property type="term" value="C:external side of plasma membrane"/>
    <property type="evidence" value="ECO:0007669"/>
    <property type="project" value="TreeGrafter"/>
</dbReference>
<dbReference type="Pfam" id="PF07654">
    <property type="entry name" value="C1-set"/>
    <property type="match status" value="1"/>
</dbReference>
<dbReference type="InterPro" id="IPR007110">
    <property type="entry name" value="Ig-like_dom"/>
</dbReference>